<comment type="catalytic activity">
    <reaction evidence="7">
        <text>L-aspartate + L-glutamine + ATP + H2O = L-asparagine + L-glutamate + AMP + diphosphate + H(+)</text>
        <dbReference type="Rhea" id="RHEA:12228"/>
        <dbReference type="ChEBI" id="CHEBI:15377"/>
        <dbReference type="ChEBI" id="CHEBI:15378"/>
        <dbReference type="ChEBI" id="CHEBI:29985"/>
        <dbReference type="ChEBI" id="CHEBI:29991"/>
        <dbReference type="ChEBI" id="CHEBI:30616"/>
        <dbReference type="ChEBI" id="CHEBI:33019"/>
        <dbReference type="ChEBI" id="CHEBI:58048"/>
        <dbReference type="ChEBI" id="CHEBI:58359"/>
        <dbReference type="ChEBI" id="CHEBI:456215"/>
        <dbReference type="EC" id="6.3.5.4"/>
    </reaction>
</comment>
<sequence length="607" mass="68815">MCGIAGVFGPDQPDPDRIARTLALMGRRGPDGRGVAHLGEGERRLTLLHTRLAILDLDPRANQPFRRDGLVLVFNGEIYNHVELRLQLESLGQSFATASDTEVILAAYTQWGEACVERFEGMWAFALFEEASGRLLLSRDRFGEKPLFWWRRGRSLYFASETKLLWSLAGTRAAPDLEQVTRYLVNGYKALNKRPRSFHSGVVEIPPAHQAMLERPGDPLPRCYWRLAYVPRPMTMDEAREEARKRVIDAIGLRLRADVPLAFCLSGGIDSGVLVSIAAKAHGAEPHVFSIVDSDPRYDEMVNIDRVVADLGCHAHQVHTARDGFIDRLRAQVAYHDKPVITINYYMHAFLTEAIREAGYKVALSGTGADELFAGYYDHYGMWLAGMSGEPGFDALVADWRQSYGAFVRNPVLQDPLAFAKDPDQRGHIYLNQDLFESFLAVPFHEDFAEERYCDDLLRNHMLNEVRHETILVTLREEDHNSMMASVENRAPYLDRSLAEFLYTVPSRHLIHQGFPKWLLRSAGEGYLTDAVRLDKQKRGFNASIESLVDRHDPETRDYLLADSPIFELVRRDAMESFLSGDMTDNSFSKFLFSFISARLFLEHAAS</sequence>
<evidence type="ECO:0000256" key="2">
    <source>
        <dbReference type="ARBA" id="ARBA00005752"/>
    </source>
</evidence>
<dbReference type="InterPro" id="IPR033738">
    <property type="entry name" value="AsnB_N"/>
</dbReference>
<dbReference type="AlphaFoldDB" id="A0A178MUS8"/>
<gene>
    <name evidence="11" type="ORF">A6A04_15830</name>
</gene>
<dbReference type="PANTHER" id="PTHR43284:SF1">
    <property type="entry name" value="ASPARAGINE SYNTHETASE"/>
    <property type="match status" value="1"/>
</dbReference>
<evidence type="ECO:0000256" key="5">
    <source>
        <dbReference type="ARBA" id="ARBA00022840"/>
    </source>
</evidence>
<dbReference type="PIRSF" id="PIRSF001589">
    <property type="entry name" value="Asn_synthetase_glu-h"/>
    <property type="match status" value="1"/>
</dbReference>
<evidence type="ECO:0000259" key="10">
    <source>
        <dbReference type="PROSITE" id="PS51278"/>
    </source>
</evidence>
<evidence type="ECO:0000313" key="11">
    <source>
        <dbReference type="EMBL" id="OAN52766.1"/>
    </source>
</evidence>
<accession>A0A178MUS8</accession>
<proteinExistence type="inferred from homology"/>
<dbReference type="InterPro" id="IPR051786">
    <property type="entry name" value="ASN_synthetase/amidase"/>
</dbReference>
<evidence type="ECO:0000256" key="8">
    <source>
        <dbReference type="PIRSR" id="PIRSR001589-1"/>
    </source>
</evidence>
<feature type="binding site" evidence="9">
    <location>
        <begin position="365"/>
        <end position="366"/>
    </location>
    <ligand>
        <name>ATP</name>
        <dbReference type="ChEBI" id="CHEBI:30616"/>
    </ligand>
</feature>
<dbReference type="InterPro" id="IPR001962">
    <property type="entry name" value="Asn_synthase"/>
</dbReference>
<evidence type="ECO:0000256" key="7">
    <source>
        <dbReference type="ARBA" id="ARBA00048741"/>
    </source>
</evidence>
<protein>
    <recommendedName>
        <fullName evidence="3">asparagine synthase (glutamine-hydrolyzing)</fullName>
        <ecNumber evidence="3">6.3.5.4</ecNumber>
    </recommendedName>
</protein>
<keyword evidence="12" id="KW-1185">Reference proteome</keyword>
<comment type="caution">
    <text evidence="11">The sequence shown here is derived from an EMBL/GenBank/DDBJ whole genome shotgun (WGS) entry which is preliminary data.</text>
</comment>
<dbReference type="EMBL" id="LWQT01000043">
    <property type="protein sequence ID" value="OAN52766.1"/>
    <property type="molecule type" value="Genomic_DNA"/>
</dbReference>
<feature type="domain" description="Glutamine amidotransferase type-2" evidence="10">
    <location>
        <begin position="2"/>
        <end position="216"/>
    </location>
</feature>
<evidence type="ECO:0000256" key="1">
    <source>
        <dbReference type="ARBA" id="ARBA00005187"/>
    </source>
</evidence>
<reference evidence="11 12" key="1">
    <citation type="submission" date="2016-04" db="EMBL/GenBank/DDBJ databases">
        <title>Draft genome sequence of freshwater magnetotactic bacteria Magnetospirillum marisnigri SP-1 and Magnetospirillum moscoviense BB-1.</title>
        <authorList>
            <person name="Koziaeva V."/>
            <person name="Dziuba M.V."/>
            <person name="Ivanov T.M."/>
            <person name="Kuznetsov B."/>
            <person name="Grouzdev D.S."/>
        </authorList>
    </citation>
    <scope>NUCLEOTIDE SEQUENCE [LARGE SCALE GENOMIC DNA]</scope>
    <source>
        <strain evidence="11 12">SP-1</strain>
    </source>
</reference>
<keyword evidence="8" id="KW-0061">Asparagine biosynthesis</keyword>
<dbReference type="RefSeq" id="WP_068490849.1">
    <property type="nucleotide sequence ID" value="NZ_LWQT01000043.1"/>
</dbReference>
<feature type="active site" description="For GATase activity" evidence="8">
    <location>
        <position position="2"/>
    </location>
</feature>
<evidence type="ECO:0000256" key="6">
    <source>
        <dbReference type="ARBA" id="ARBA00022962"/>
    </source>
</evidence>
<dbReference type="EC" id="6.3.5.4" evidence="3"/>
<dbReference type="OrthoDB" id="9763290at2"/>
<feature type="binding site" evidence="9">
    <location>
        <position position="291"/>
    </location>
    <ligand>
        <name>ATP</name>
        <dbReference type="ChEBI" id="CHEBI:30616"/>
    </ligand>
</feature>
<dbReference type="Pfam" id="PF13522">
    <property type="entry name" value="GATase_6"/>
    <property type="match status" value="1"/>
</dbReference>
<dbReference type="CDD" id="cd01991">
    <property type="entry name" value="Asn_synthase_B_C"/>
    <property type="match status" value="1"/>
</dbReference>
<dbReference type="NCBIfam" id="TIGR01536">
    <property type="entry name" value="asn_synth_AEB"/>
    <property type="match status" value="1"/>
</dbReference>
<dbReference type="CDD" id="cd00712">
    <property type="entry name" value="AsnB"/>
    <property type="match status" value="1"/>
</dbReference>
<evidence type="ECO:0000256" key="9">
    <source>
        <dbReference type="PIRSR" id="PIRSR001589-2"/>
    </source>
</evidence>
<dbReference type="Gene3D" id="3.40.50.620">
    <property type="entry name" value="HUPs"/>
    <property type="match status" value="1"/>
</dbReference>
<dbReference type="PANTHER" id="PTHR43284">
    <property type="entry name" value="ASPARAGINE SYNTHETASE (GLUTAMINE-HYDROLYZING)"/>
    <property type="match status" value="1"/>
</dbReference>
<dbReference type="PROSITE" id="PS51278">
    <property type="entry name" value="GATASE_TYPE_2"/>
    <property type="match status" value="1"/>
</dbReference>
<dbReference type="Gene3D" id="3.60.20.10">
    <property type="entry name" value="Glutamine Phosphoribosylpyrophosphate, subunit 1, domain 1"/>
    <property type="match status" value="1"/>
</dbReference>
<evidence type="ECO:0000313" key="12">
    <source>
        <dbReference type="Proteomes" id="UP000078428"/>
    </source>
</evidence>
<feature type="binding site" evidence="9">
    <location>
        <position position="100"/>
    </location>
    <ligand>
        <name>L-glutamine</name>
        <dbReference type="ChEBI" id="CHEBI:58359"/>
    </ligand>
</feature>
<keyword evidence="8" id="KW-0028">Amino-acid biosynthesis</keyword>
<dbReference type="GO" id="GO:0006529">
    <property type="term" value="P:asparagine biosynthetic process"/>
    <property type="evidence" value="ECO:0007669"/>
    <property type="project" value="UniProtKB-KW"/>
</dbReference>
<dbReference type="SUPFAM" id="SSF52402">
    <property type="entry name" value="Adenine nucleotide alpha hydrolases-like"/>
    <property type="match status" value="1"/>
</dbReference>
<dbReference type="SUPFAM" id="SSF56235">
    <property type="entry name" value="N-terminal nucleophile aminohydrolases (Ntn hydrolases)"/>
    <property type="match status" value="1"/>
</dbReference>
<dbReference type="InterPro" id="IPR006426">
    <property type="entry name" value="Asn_synth_AEB"/>
</dbReference>
<name>A0A178MUS8_9PROT</name>
<evidence type="ECO:0000256" key="3">
    <source>
        <dbReference type="ARBA" id="ARBA00012737"/>
    </source>
</evidence>
<dbReference type="InterPro" id="IPR029055">
    <property type="entry name" value="Ntn_hydrolases_N"/>
</dbReference>
<dbReference type="GO" id="GO:0004066">
    <property type="term" value="F:asparagine synthase (glutamine-hydrolyzing) activity"/>
    <property type="evidence" value="ECO:0007669"/>
    <property type="project" value="UniProtKB-EC"/>
</dbReference>
<comment type="similarity">
    <text evidence="2">Belongs to the asparagine synthetase family.</text>
</comment>
<keyword evidence="4 9" id="KW-0547">Nucleotide-binding</keyword>
<dbReference type="InterPro" id="IPR014729">
    <property type="entry name" value="Rossmann-like_a/b/a_fold"/>
</dbReference>
<evidence type="ECO:0000256" key="4">
    <source>
        <dbReference type="ARBA" id="ARBA00022741"/>
    </source>
</evidence>
<dbReference type="Pfam" id="PF00733">
    <property type="entry name" value="Asn_synthase"/>
    <property type="match status" value="1"/>
</dbReference>
<organism evidence="11 12">
    <name type="scientific">Paramagnetospirillum marisnigri</name>
    <dbReference type="NCBI Taxonomy" id="1285242"/>
    <lineage>
        <taxon>Bacteria</taxon>
        <taxon>Pseudomonadati</taxon>
        <taxon>Pseudomonadota</taxon>
        <taxon>Alphaproteobacteria</taxon>
        <taxon>Rhodospirillales</taxon>
        <taxon>Magnetospirillaceae</taxon>
        <taxon>Paramagnetospirillum</taxon>
    </lineage>
</organism>
<dbReference type="GO" id="GO:0005524">
    <property type="term" value="F:ATP binding"/>
    <property type="evidence" value="ECO:0007669"/>
    <property type="project" value="UniProtKB-KW"/>
</dbReference>
<comment type="pathway">
    <text evidence="1">Amino-acid biosynthesis; L-asparagine biosynthesis; L-asparagine from L-aspartate (L-Gln route): step 1/1.</text>
</comment>
<dbReference type="InterPro" id="IPR017932">
    <property type="entry name" value="GATase_2_dom"/>
</dbReference>
<dbReference type="STRING" id="1285242.A6A04_15830"/>
<dbReference type="Proteomes" id="UP000078428">
    <property type="component" value="Unassembled WGS sequence"/>
</dbReference>
<keyword evidence="5 9" id="KW-0067">ATP-binding</keyword>
<keyword evidence="6 8" id="KW-0315">Glutamine amidotransferase</keyword>